<sequence>MRTDNSNKLTPILEGPFKVTEEVSKGAYRLEQVDGKRIPRTWNTLNLRLCYSLNQTGRTVIIKKKEDSLNDSTKDKSQRKGHKTRSEAKLLKRPNRETQNAHKKHKARPKAKISESIPKHQVPRRLSQKSRNH</sequence>
<protein>
    <submittedName>
        <fullName evidence="2">Uncharacterized protein</fullName>
    </submittedName>
</protein>
<feature type="non-terminal residue" evidence="2">
    <location>
        <position position="1"/>
    </location>
</feature>
<name>A0A371G0R4_MUCPR</name>
<dbReference type="OrthoDB" id="1433117at2759"/>
<comment type="caution">
    <text evidence="2">The sequence shown here is derived from an EMBL/GenBank/DDBJ whole genome shotgun (WGS) entry which is preliminary data.</text>
</comment>
<feature type="compositionally biased region" description="Basic and acidic residues" evidence="1">
    <location>
        <begin position="65"/>
        <end position="100"/>
    </location>
</feature>
<gene>
    <name evidence="2" type="ORF">CR513_34909</name>
</gene>
<proteinExistence type="predicted"/>
<dbReference type="Proteomes" id="UP000257109">
    <property type="component" value="Unassembled WGS sequence"/>
</dbReference>
<accession>A0A371G0R4</accession>
<feature type="region of interest" description="Disordered" evidence="1">
    <location>
        <begin position="65"/>
        <end position="133"/>
    </location>
</feature>
<evidence type="ECO:0000313" key="2">
    <source>
        <dbReference type="EMBL" id="RDX84100.1"/>
    </source>
</evidence>
<reference evidence="2" key="1">
    <citation type="submission" date="2018-05" db="EMBL/GenBank/DDBJ databases">
        <title>Draft genome of Mucuna pruriens seed.</title>
        <authorList>
            <person name="Nnadi N.E."/>
            <person name="Vos R."/>
            <person name="Hasami M.H."/>
            <person name="Devisetty U.K."/>
            <person name="Aguiy J.C."/>
        </authorList>
    </citation>
    <scope>NUCLEOTIDE SEQUENCE [LARGE SCALE GENOMIC DNA]</scope>
    <source>
        <strain evidence="2">JCA_2017</strain>
    </source>
</reference>
<organism evidence="2 3">
    <name type="scientific">Mucuna pruriens</name>
    <name type="common">Velvet bean</name>
    <name type="synonym">Dolichos pruriens</name>
    <dbReference type="NCBI Taxonomy" id="157652"/>
    <lineage>
        <taxon>Eukaryota</taxon>
        <taxon>Viridiplantae</taxon>
        <taxon>Streptophyta</taxon>
        <taxon>Embryophyta</taxon>
        <taxon>Tracheophyta</taxon>
        <taxon>Spermatophyta</taxon>
        <taxon>Magnoliopsida</taxon>
        <taxon>eudicotyledons</taxon>
        <taxon>Gunneridae</taxon>
        <taxon>Pentapetalae</taxon>
        <taxon>rosids</taxon>
        <taxon>fabids</taxon>
        <taxon>Fabales</taxon>
        <taxon>Fabaceae</taxon>
        <taxon>Papilionoideae</taxon>
        <taxon>50 kb inversion clade</taxon>
        <taxon>NPAAA clade</taxon>
        <taxon>indigoferoid/millettioid clade</taxon>
        <taxon>Phaseoleae</taxon>
        <taxon>Mucuna</taxon>
    </lineage>
</organism>
<keyword evidence="3" id="KW-1185">Reference proteome</keyword>
<feature type="compositionally biased region" description="Basic residues" evidence="1">
    <location>
        <begin position="101"/>
        <end position="111"/>
    </location>
</feature>
<feature type="compositionally biased region" description="Basic residues" evidence="1">
    <location>
        <begin position="121"/>
        <end position="133"/>
    </location>
</feature>
<dbReference type="EMBL" id="QJKJ01007153">
    <property type="protein sequence ID" value="RDX84100.1"/>
    <property type="molecule type" value="Genomic_DNA"/>
</dbReference>
<dbReference type="AlphaFoldDB" id="A0A371G0R4"/>
<evidence type="ECO:0000313" key="3">
    <source>
        <dbReference type="Proteomes" id="UP000257109"/>
    </source>
</evidence>
<evidence type="ECO:0000256" key="1">
    <source>
        <dbReference type="SAM" id="MobiDB-lite"/>
    </source>
</evidence>